<keyword evidence="3" id="KW-0812">Transmembrane</keyword>
<accession>A0A0B0I6H7</accession>
<dbReference type="InterPro" id="IPR016977">
    <property type="entry name" value="ComGF"/>
</dbReference>
<dbReference type="Pfam" id="PF07963">
    <property type="entry name" value="N_methyl"/>
    <property type="match status" value="1"/>
</dbReference>
<comment type="subcellular location">
    <subcellularLocation>
        <location evidence="1">Cell surface</location>
    </subcellularLocation>
</comment>
<dbReference type="GO" id="GO:0009986">
    <property type="term" value="C:cell surface"/>
    <property type="evidence" value="ECO:0007669"/>
    <property type="project" value="UniProtKB-SubCell"/>
</dbReference>
<keyword evidence="2" id="KW-0178">Competence</keyword>
<dbReference type="RefSeq" id="WP_034633648.1">
    <property type="nucleotide sequence ID" value="NZ_JRJU01000053.1"/>
</dbReference>
<dbReference type="GO" id="GO:0030420">
    <property type="term" value="P:establishment of competence for transformation"/>
    <property type="evidence" value="ECO:0007669"/>
    <property type="project" value="UniProtKB-KW"/>
</dbReference>
<evidence type="ECO:0008006" key="6">
    <source>
        <dbReference type="Google" id="ProtNLM"/>
    </source>
</evidence>
<evidence type="ECO:0000313" key="5">
    <source>
        <dbReference type="Proteomes" id="UP000030832"/>
    </source>
</evidence>
<comment type="caution">
    <text evidence="4">The sequence shown here is derived from an EMBL/GenBank/DDBJ whole genome shotgun (WGS) entry which is preliminary data.</text>
</comment>
<evidence type="ECO:0000256" key="2">
    <source>
        <dbReference type="ARBA" id="ARBA00023287"/>
    </source>
</evidence>
<evidence type="ECO:0000256" key="1">
    <source>
        <dbReference type="ARBA" id="ARBA00004241"/>
    </source>
</evidence>
<keyword evidence="3" id="KW-0472">Membrane</keyword>
<name>A0A0B0I6H7_9BACI</name>
<dbReference type="NCBIfam" id="TIGR02532">
    <property type="entry name" value="IV_pilin_GFxxxE"/>
    <property type="match status" value="1"/>
</dbReference>
<dbReference type="Pfam" id="PF15980">
    <property type="entry name" value="ComGF"/>
    <property type="match status" value="1"/>
</dbReference>
<reference evidence="4 5" key="1">
    <citation type="submission" date="2014-09" db="EMBL/GenBank/DDBJ databases">
        <title>Genome sequencing and annotation of Bacillus Okhensis strain Kh10-101T.</title>
        <authorList>
            <person name="Prakash J.S."/>
        </authorList>
    </citation>
    <scope>NUCLEOTIDE SEQUENCE [LARGE SCALE GENOMIC DNA]</scope>
    <source>
        <strain evidence="5">Kh10-101T</strain>
    </source>
</reference>
<keyword evidence="3" id="KW-1133">Transmembrane helix</keyword>
<dbReference type="InterPro" id="IPR012902">
    <property type="entry name" value="N_methyl_site"/>
</dbReference>
<sequence length="152" mass="17498">MNVVSMLRNERGFSLMELLMALAIFIIIASLLPKLILIRSHGYYTNVISTQQVMTFFNQLAHEVRESKKGEVIEGTLRLTKYNEDIVDIEVLQSKQIRSRKNKEGHNLLIEQVKTFSCEVAEYLVTCEIEMLDGYRSSKMMLMQYARKGGSV</sequence>
<dbReference type="EMBL" id="JRJU01000053">
    <property type="protein sequence ID" value="KHF38083.1"/>
    <property type="molecule type" value="Genomic_DNA"/>
</dbReference>
<proteinExistence type="predicted"/>
<keyword evidence="5" id="KW-1185">Reference proteome</keyword>
<protein>
    <recommendedName>
        <fullName evidence="6">Competence protein ComG</fullName>
    </recommendedName>
</protein>
<evidence type="ECO:0000256" key="3">
    <source>
        <dbReference type="SAM" id="Phobius"/>
    </source>
</evidence>
<dbReference type="OrthoDB" id="2361316at2"/>
<gene>
    <name evidence="4" type="ORF">LQ50_23450</name>
</gene>
<dbReference type="Proteomes" id="UP000030832">
    <property type="component" value="Unassembled WGS sequence"/>
</dbReference>
<feature type="transmembrane region" description="Helical" evidence="3">
    <location>
        <begin position="12"/>
        <end position="32"/>
    </location>
</feature>
<dbReference type="AlphaFoldDB" id="A0A0B0I6H7"/>
<evidence type="ECO:0000313" key="4">
    <source>
        <dbReference type="EMBL" id="KHF38083.1"/>
    </source>
</evidence>
<dbReference type="STRING" id="333138.LQ50_23450"/>
<organism evidence="4 5">
    <name type="scientific">Halalkalibacter okhensis</name>
    <dbReference type="NCBI Taxonomy" id="333138"/>
    <lineage>
        <taxon>Bacteria</taxon>
        <taxon>Bacillati</taxon>
        <taxon>Bacillota</taxon>
        <taxon>Bacilli</taxon>
        <taxon>Bacillales</taxon>
        <taxon>Bacillaceae</taxon>
        <taxon>Halalkalibacter</taxon>
    </lineage>
</organism>